<reference evidence="3" key="1">
    <citation type="journal article" date="2014" name="Cell">
        <title>The Architecture of a Scrambled Genome Reveals Massive Levels of Genomic Rearrangement during Development.</title>
        <authorList>
            <person name="Chen X."/>
            <person name="Bracht J.R."/>
            <person name="Goldman A.D."/>
            <person name="Dolzhenko E."/>
            <person name="Clay D.M."/>
            <person name="Swart E.C."/>
            <person name="Perlman D.H."/>
            <person name="Doak T.G."/>
            <person name="Stuart A."/>
            <person name="Amemiya C.T."/>
            <person name="Sebra R.P."/>
            <person name="Landweber L.F."/>
        </authorList>
    </citation>
    <scope>NUCLEOTIDE SEQUENCE [LARGE SCALE GENOMIC DNA]</scope>
    <source>
        <strain evidence="3">JRB310</strain>
    </source>
</reference>
<comment type="caution">
    <text evidence="2">The sequence shown here is derived from an EMBL/GenBank/DDBJ whole genome shotgun (WGS) entry which is preliminary data.</text>
</comment>
<name>A0A073HZW3_9SPIT</name>
<evidence type="ECO:0000313" key="3">
    <source>
        <dbReference type="Proteomes" id="UP000053232"/>
    </source>
</evidence>
<keyword evidence="3" id="KW-1185">Reference proteome</keyword>
<dbReference type="EMBL" id="ARYC01003819">
    <property type="protein sequence ID" value="KEJ82810.1"/>
    <property type="molecule type" value="Genomic_DNA"/>
</dbReference>
<dbReference type="Proteomes" id="UP000053232">
    <property type="component" value="Unassembled WGS sequence"/>
</dbReference>
<accession>A0A073HZW3</accession>
<sequence>MDPPWRRTGIKLPYKQLSDKDIFNIPMKKLQKVGILFLWVTNSKLEAGLEFMKKHGYRQKEDIVWSKVKQNGEELQRIGYWLLHSMKPAWLDLKAPRNNSIKSQRRGFMEILQLSNLDKFLKSLKNYMKLLKRWLRMVTTWKYLQKIIMLDQDLQALEMN</sequence>
<dbReference type="GO" id="GO:0005634">
    <property type="term" value="C:nucleus"/>
    <property type="evidence" value="ECO:0007669"/>
    <property type="project" value="TreeGrafter"/>
</dbReference>
<dbReference type="Pfam" id="PF05063">
    <property type="entry name" value="MT-A70"/>
    <property type="match status" value="1"/>
</dbReference>
<protein>
    <submittedName>
        <fullName evidence="2">MT-A70 family protein</fullName>
    </submittedName>
</protein>
<comment type="similarity">
    <text evidence="1">Belongs to the MT-A70-like family.</text>
</comment>
<proteinExistence type="inferred from homology"/>
<gene>
    <name evidence="2" type="ORF">OXYTRIMIC_211</name>
</gene>
<dbReference type="AlphaFoldDB" id="A0A073HZW3"/>
<dbReference type="GO" id="GO:0036396">
    <property type="term" value="C:RNA N6-methyladenosine methyltransferase complex"/>
    <property type="evidence" value="ECO:0007669"/>
    <property type="project" value="TreeGrafter"/>
</dbReference>
<dbReference type="PROSITE" id="PS51143">
    <property type="entry name" value="MT_A70"/>
    <property type="match status" value="1"/>
</dbReference>
<dbReference type="InterPro" id="IPR007757">
    <property type="entry name" value="MT-A70-like"/>
</dbReference>
<dbReference type="PANTHER" id="PTHR12829:SF2">
    <property type="entry name" value="N6-ADENOSINE-METHYLTRANSFERASE MT-A70-LIKE"/>
    <property type="match status" value="1"/>
</dbReference>
<dbReference type="PANTHER" id="PTHR12829">
    <property type="entry name" value="N6-ADENOSINE-METHYLTRANSFERASE"/>
    <property type="match status" value="1"/>
</dbReference>
<evidence type="ECO:0000313" key="2">
    <source>
        <dbReference type="EMBL" id="KEJ82810.1"/>
    </source>
</evidence>
<dbReference type="GO" id="GO:0008168">
    <property type="term" value="F:methyltransferase activity"/>
    <property type="evidence" value="ECO:0007669"/>
    <property type="project" value="TreeGrafter"/>
</dbReference>
<organism evidence="2 3">
    <name type="scientific">Oxytricha trifallax</name>
    <dbReference type="NCBI Taxonomy" id="1172189"/>
    <lineage>
        <taxon>Eukaryota</taxon>
        <taxon>Sar</taxon>
        <taxon>Alveolata</taxon>
        <taxon>Ciliophora</taxon>
        <taxon>Intramacronucleata</taxon>
        <taxon>Spirotrichea</taxon>
        <taxon>Stichotrichia</taxon>
        <taxon>Sporadotrichida</taxon>
        <taxon>Oxytrichidae</taxon>
        <taxon>Oxytrichinae</taxon>
        <taxon>Oxytricha</taxon>
    </lineage>
</organism>
<evidence type="ECO:0000256" key="1">
    <source>
        <dbReference type="PROSITE-ProRule" id="PRU00489"/>
    </source>
</evidence>